<dbReference type="NCBIfam" id="TIGR01444">
    <property type="entry name" value="fkbM_fam"/>
    <property type="match status" value="1"/>
</dbReference>
<dbReference type="Pfam" id="PF05050">
    <property type="entry name" value="Methyltransf_21"/>
    <property type="match status" value="1"/>
</dbReference>
<protein>
    <recommendedName>
        <fullName evidence="1">Methyltransferase FkbM domain-containing protein</fullName>
    </recommendedName>
</protein>
<dbReference type="PANTHER" id="PTHR36973">
    <property type="entry name" value="SLL1456 PROTEIN-RELATED"/>
    <property type="match status" value="1"/>
</dbReference>
<dbReference type="SUPFAM" id="SSF53335">
    <property type="entry name" value="S-adenosyl-L-methionine-dependent methyltransferases"/>
    <property type="match status" value="1"/>
</dbReference>
<dbReference type="PANTHER" id="PTHR36973:SF4">
    <property type="entry name" value="NODULATION PROTEIN"/>
    <property type="match status" value="1"/>
</dbReference>
<proteinExistence type="predicted"/>
<dbReference type="EMBL" id="MN739622">
    <property type="protein sequence ID" value="QHT16373.1"/>
    <property type="molecule type" value="Genomic_DNA"/>
</dbReference>
<dbReference type="InterPro" id="IPR006342">
    <property type="entry name" value="FkbM_mtfrase"/>
</dbReference>
<reference evidence="2" key="1">
    <citation type="journal article" date="2020" name="Nature">
        <title>Giant virus diversity and host interactions through global metagenomics.</title>
        <authorList>
            <person name="Schulz F."/>
            <person name="Roux S."/>
            <person name="Paez-Espino D."/>
            <person name="Jungbluth S."/>
            <person name="Walsh D.A."/>
            <person name="Denef V.J."/>
            <person name="McMahon K.D."/>
            <person name="Konstantinidis K.T."/>
            <person name="Eloe-Fadrosh E.A."/>
            <person name="Kyrpides N.C."/>
            <person name="Woyke T."/>
        </authorList>
    </citation>
    <scope>NUCLEOTIDE SEQUENCE</scope>
    <source>
        <strain evidence="2">GVMAG-M-3300023174-182</strain>
    </source>
</reference>
<evidence type="ECO:0000259" key="1">
    <source>
        <dbReference type="Pfam" id="PF05050"/>
    </source>
</evidence>
<accession>A0A6C0DII0</accession>
<feature type="domain" description="Methyltransferase FkbM" evidence="1">
    <location>
        <begin position="38"/>
        <end position="182"/>
    </location>
</feature>
<sequence length="203" mass="23747">MLISLHELVQKYNINFKGILHVGAHECEEIKDYDIYISRDKVLWVEAMENKVQLCKARFPGINIEQAVVSDKVETVSFNISNNGQSSSILDFGLHSTHHPDVVFVNKMEVETKMLKDIICNYDIDYNFLNLDIQGLELKALKSMEEYLHKVDYIYSEVNSDYVYKDCCLITELDDYLKQFGFNRVETRWAGECRWGDAFYIKM</sequence>
<dbReference type="AlphaFoldDB" id="A0A6C0DII0"/>
<organism evidence="2">
    <name type="scientific">viral metagenome</name>
    <dbReference type="NCBI Taxonomy" id="1070528"/>
    <lineage>
        <taxon>unclassified sequences</taxon>
        <taxon>metagenomes</taxon>
        <taxon>organismal metagenomes</taxon>
    </lineage>
</organism>
<name>A0A6C0DII0_9ZZZZ</name>
<evidence type="ECO:0000313" key="2">
    <source>
        <dbReference type="EMBL" id="QHT16373.1"/>
    </source>
</evidence>
<dbReference type="InterPro" id="IPR053188">
    <property type="entry name" value="FkbM_Methyltransferase"/>
</dbReference>
<dbReference type="Gene3D" id="3.40.50.150">
    <property type="entry name" value="Vaccinia Virus protein VP39"/>
    <property type="match status" value="1"/>
</dbReference>
<dbReference type="GO" id="GO:0008171">
    <property type="term" value="F:O-methyltransferase activity"/>
    <property type="evidence" value="ECO:0007669"/>
    <property type="project" value="TreeGrafter"/>
</dbReference>
<dbReference type="InterPro" id="IPR029063">
    <property type="entry name" value="SAM-dependent_MTases_sf"/>
</dbReference>